<evidence type="ECO:0000313" key="3">
    <source>
        <dbReference type="EMBL" id="APA99802.1"/>
    </source>
</evidence>
<organism evidence="3 4">
    <name type="scientific">Nocardia seriolae</name>
    <dbReference type="NCBI Taxonomy" id="37332"/>
    <lineage>
        <taxon>Bacteria</taxon>
        <taxon>Bacillati</taxon>
        <taxon>Actinomycetota</taxon>
        <taxon>Actinomycetes</taxon>
        <taxon>Mycobacteriales</taxon>
        <taxon>Nocardiaceae</taxon>
        <taxon>Nocardia</taxon>
    </lineage>
</organism>
<dbReference type="Pfam" id="PF26003">
    <property type="entry name" value="Integrase_N_phage"/>
    <property type="match status" value="1"/>
</dbReference>
<gene>
    <name evidence="3" type="ORF">NS506_05759</name>
</gene>
<dbReference type="Proteomes" id="UP000180166">
    <property type="component" value="Chromosome"/>
</dbReference>
<evidence type="ECO:0000259" key="2">
    <source>
        <dbReference type="Pfam" id="PF26003"/>
    </source>
</evidence>
<dbReference type="KEGG" id="nsr:NS506_05759"/>
<feature type="compositionally biased region" description="Basic residues" evidence="1">
    <location>
        <begin position="1"/>
        <end position="12"/>
    </location>
</feature>
<name>A0ABC8B0M9_9NOCA</name>
<dbReference type="InterPro" id="IPR058717">
    <property type="entry name" value="Phage_L5_Integrase_N"/>
</dbReference>
<evidence type="ECO:0000256" key="1">
    <source>
        <dbReference type="SAM" id="MobiDB-lite"/>
    </source>
</evidence>
<feature type="region of interest" description="Disordered" evidence="1">
    <location>
        <begin position="1"/>
        <end position="21"/>
    </location>
</feature>
<sequence length="54" mass="6063">MTSVSKKAKTRAPRRDFGRIRKLPSGRFQAAYVGPDLPLYKAPHTYDTKARAEG</sequence>
<protein>
    <recommendedName>
        <fullName evidence="2">Phage L5-like integrase N-terminal domain-containing protein</fullName>
    </recommendedName>
</protein>
<reference evidence="3 4" key="1">
    <citation type="submission" date="2016-10" db="EMBL/GenBank/DDBJ databases">
        <title>Genome sequence of Nocardia seriolae strain EM150506, isolated from Anguila japonica.</title>
        <authorList>
            <person name="Han H.-J."/>
        </authorList>
    </citation>
    <scope>NUCLEOTIDE SEQUENCE [LARGE SCALE GENOMIC DNA]</scope>
    <source>
        <strain evidence="3 4">EM150506</strain>
    </source>
</reference>
<proteinExistence type="predicted"/>
<accession>A0ABC8B0M9</accession>
<feature type="domain" description="Phage L5-like integrase N-terminal" evidence="2">
    <location>
        <begin position="17"/>
        <end position="53"/>
    </location>
</feature>
<evidence type="ECO:0000313" key="4">
    <source>
        <dbReference type="Proteomes" id="UP000180166"/>
    </source>
</evidence>
<dbReference type="EMBL" id="CP017839">
    <property type="protein sequence ID" value="APA99802.1"/>
    <property type="molecule type" value="Genomic_DNA"/>
</dbReference>
<dbReference type="AlphaFoldDB" id="A0ABC8B0M9"/>